<evidence type="ECO:0000313" key="1">
    <source>
        <dbReference type="EMBL" id="MFC3629006.1"/>
    </source>
</evidence>
<dbReference type="RefSeq" id="WP_377760258.1">
    <property type="nucleotide sequence ID" value="NZ_JBHRXY010000003.1"/>
</dbReference>
<name>A0ABV7U1X3_9RHOB</name>
<sequence length="155" mass="16736">MTPSITLTPAQRHHLIRALTAVAAAETGPSPEDLAAAPALYSWRPLMTLDATPVLWGQVNGHPRLAPGPIVTSRLIALDRVAGWARTLSRWYRLADPFTALESSLAGGTGLSGAEMQIVLFEFGGYIPVDDLAVLDRLLVSHVARLRAYEANERT</sequence>
<protein>
    <submittedName>
        <fullName evidence="1">DUF6634 family protein</fullName>
    </submittedName>
</protein>
<organism evidence="1 2">
    <name type="scientific">Paracoccus angustae</name>
    <dbReference type="NCBI Taxonomy" id="1671480"/>
    <lineage>
        <taxon>Bacteria</taxon>
        <taxon>Pseudomonadati</taxon>
        <taxon>Pseudomonadota</taxon>
        <taxon>Alphaproteobacteria</taxon>
        <taxon>Rhodobacterales</taxon>
        <taxon>Paracoccaceae</taxon>
        <taxon>Paracoccus</taxon>
    </lineage>
</organism>
<accession>A0ABV7U1X3</accession>
<dbReference type="Proteomes" id="UP001595539">
    <property type="component" value="Unassembled WGS sequence"/>
</dbReference>
<dbReference type="InterPro" id="IPR046574">
    <property type="entry name" value="DUF6634"/>
</dbReference>
<gene>
    <name evidence="1" type="ORF">ACFOM8_06050</name>
</gene>
<evidence type="ECO:0000313" key="2">
    <source>
        <dbReference type="Proteomes" id="UP001595539"/>
    </source>
</evidence>
<proteinExistence type="predicted"/>
<dbReference type="EMBL" id="JBHRXY010000003">
    <property type="protein sequence ID" value="MFC3629006.1"/>
    <property type="molecule type" value="Genomic_DNA"/>
</dbReference>
<dbReference type="Pfam" id="PF20339">
    <property type="entry name" value="DUF6634"/>
    <property type="match status" value="1"/>
</dbReference>
<reference evidence="2" key="1">
    <citation type="journal article" date="2019" name="Int. J. Syst. Evol. Microbiol.">
        <title>The Global Catalogue of Microorganisms (GCM) 10K type strain sequencing project: providing services to taxonomists for standard genome sequencing and annotation.</title>
        <authorList>
            <consortium name="The Broad Institute Genomics Platform"/>
            <consortium name="The Broad Institute Genome Sequencing Center for Infectious Disease"/>
            <person name="Wu L."/>
            <person name="Ma J."/>
        </authorList>
    </citation>
    <scope>NUCLEOTIDE SEQUENCE [LARGE SCALE GENOMIC DNA]</scope>
    <source>
        <strain evidence="2">KCTC 42473</strain>
    </source>
</reference>
<keyword evidence="2" id="KW-1185">Reference proteome</keyword>
<comment type="caution">
    <text evidence="1">The sequence shown here is derived from an EMBL/GenBank/DDBJ whole genome shotgun (WGS) entry which is preliminary data.</text>
</comment>